<keyword evidence="3" id="KW-1185">Reference proteome</keyword>
<evidence type="ECO:0000256" key="1">
    <source>
        <dbReference type="SAM" id="Phobius"/>
    </source>
</evidence>
<dbReference type="PANTHER" id="PTHR33979">
    <property type="entry name" value="OS02G0221600 PROTEIN"/>
    <property type="match status" value="1"/>
</dbReference>
<comment type="caution">
    <text evidence="2">The sequence shown here is derived from an EMBL/GenBank/DDBJ whole genome shotgun (WGS) entry which is preliminary data.</text>
</comment>
<protein>
    <recommendedName>
        <fullName evidence="4">M50 family peptidase</fullName>
    </recommendedName>
</protein>
<feature type="transmembrane region" description="Helical" evidence="1">
    <location>
        <begin position="113"/>
        <end position="131"/>
    </location>
</feature>
<feature type="transmembrane region" description="Helical" evidence="1">
    <location>
        <begin position="138"/>
        <end position="156"/>
    </location>
</feature>
<keyword evidence="1" id="KW-0812">Transmembrane</keyword>
<proteinExistence type="predicted"/>
<dbReference type="EMBL" id="JAUSRB010000002">
    <property type="protein sequence ID" value="MDP9866953.1"/>
    <property type="molecule type" value="Genomic_DNA"/>
</dbReference>
<name>A0ABT9RCG6_9ACTN</name>
<feature type="transmembrane region" description="Helical" evidence="1">
    <location>
        <begin position="87"/>
        <end position="107"/>
    </location>
</feature>
<dbReference type="RefSeq" id="WP_306868160.1">
    <property type="nucleotide sequence ID" value="NZ_JAUSRB010000002.1"/>
</dbReference>
<accession>A0ABT9RCG6</accession>
<evidence type="ECO:0000313" key="2">
    <source>
        <dbReference type="EMBL" id="MDP9866953.1"/>
    </source>
</evidence>
<dbReference type="Proteomes" id="UP001230426">
    <property type="component" value="Unassembled WGS sequence"/>
</dbReference>
<feature type="transmembrane region" description="Helical" evidence="1">
    <location>
        <begin position="16"/>
        <end position="35"/>
    </location>
</feature>
<gene>
    <name evidence="2" type="ORF">J2S55_006219</name>
</gene>
<feature type="transmembrane region" description="Helical" evidence="1">
    <location>
        <begin position="162"/>
        <end position="180"/>
    </location>
</feature>
<organism evidence="2 3">
    <name type="scientific">Streptosporangium brasiliense</name>
    <dbReference type="NCBI Taxonomy" id="47480"/>
    <lineage>
        <taxon>Bacteria</taxon>
        <taxon>Bacillati</taxon>
        <taxon>Actinomycetota</taxon>
        <taxon>Actinomycetes</taxon>
        <taxon>Streptosporangiales</taxon>
        <taxon>Streptosporangiaceae</taxon>
        <taxon>Streptosporangium</taxon>
    </lineage>
</organism>
<dbReference type="InterPro" id="IPR049500">
    <property type="entry name" value="Peptidase_M50B-like"/>
</dbReference>
<sequence>MSEVWVTLTTPQAGPPLWIVLLAALAALAAVTWSASWQLSRGLITIAHEGGHALTALLTRRKLQGIRLHSDTSGVTLTRGRPTGPGMILTAAAGYVAPSLLGLGGAWLTASGYVAILITIVIALLCCMLLLIRNLFGVVSLLATGGAIAAFTWYAPPNVDAVLAYLAVWFLLFGGVRPIVELQRKRRRGRAPDSDADQLARLTFLPGGFWVLLFLLVAAAALFGGTYLLVPLPLALH</sequence>
<evidence type="ECO:0008006" key="4">
    <source>
        <dbReference type="Google" id="ProtNLM"/>
    </source>
</evidence>
<keyword evidence="1" id="KW-0472">Membrane</keyword>
<reference evidence="2 3" key="1">
    <citation type="submission" date="2023-07" db="EMBL/GenBank/DDBJ databases">
        <title>Sequencing the genomes of 1000 actinobacteria strains.</title>
        <authorList>
            <person name="Klenk H.-P."/>
        </authorList>
    </citation>
    <scope>NUCLEOTIDE SEQUENCE [LARGE SCALE GENOMIC DNA]</scope>
    <source>
        <strain evidence="2 3">DSM 44109</strain>
    </source>
</reference>
<dbReference type="Pfam" id="PF13398">
    <property type="entry name" value="Peptidase_M50B"/>
    <property type="match status" value="1"/>
</dbReference>
<keyword evidence="1" id="KW-1133">Transmembrane helix</keyword>
<dbReference type="PANTHER" id="PTHR33979:SF2">
    <property type="entry name" value="PEPTIDASE M50B-LIKE-DOMAIN-CONTAINING PROTEIN"/>
    <property type="match status" value="1"/>
</dbReference>
<evidence type="ECO:0000313" key="3">
    <source>
        <dbReference type="Proteomes" id="UP001230426"/>
    </source>
</evidence>
<feature type="transmembrane region" description="Helical" evidence="1">
    <location>
        <begin position="209"/>
        <end position="230"/>
    </location>
</feature>